<accession>A0AAD4U2R3</accession>
<reference evidence="2" key="1">
    <citation type="submission" date="2022-03" db="EMBL/GenBank/DDBJ databases">
        <title>Genomic analyses of argali, domestic sheep and their hybrids provide insights into chromosomal evolution, heterosis and genetic basis of agronomic traits.</title>
        <authorList>
            <person name="Li M."/>
        </authorList>
    </citation>
    <scope>NUCLEOTIDE SEQUENCE</scope>
    <source>
        <strain evidence="2">CAU-MHL-2022a</strain>
        <tissue evidence="2">Skin</tissue>
    </source>
</reference>
<evidence type="ECO:0000313" key="3">
    <source>
        <dbReference type="Proteomes" id="UP001214576"/>
    </source>
</evidence>
<organism evidence="2 3">
    <name type="scientific">Ovis ammon polii</name>
    <dbReference type="NCBI Taxonomy" id="230172"/>
    <lineage>
        <taxon>Eukaryota</taxon>
        <taxon>Metazoa</taxon>
        <taxon>Chordata</taxon>
        <taxon>Craniata</taxon>
        <taxon>Vertebrata</taxon>
        <taxon>Euteleostomi</taxon>
        <taxon>Mammalia</taxon>
        <taxon>Eutheria</taxon>
        <taxon>Laurasiatheria</taxon>
        <taxon>Artiodactyla</taxon>
        <taxon>Ruminantia</taxon>
        <taxon>Pecora</taxon>
        <taxon>Bovidae</taxon>
        <taxon>Caprinae</taxon>
        <taxon>Ovis</taxon>
    </lineage>
</organism>
<feature type="compositionally biased region" description="Low complexity" evidence="1">
    <location>
        <begin position="92"/>
        <end position="101"/>
    </location>
</feature>
<protein>
    <submittedName>
        <fullName evidence="2">Uncharacterized protein</fullName>
    </submittedName>
</protein>
<evidence type="ECO:0000313" key="2">
    <source>
        <dbReference type="EMBL" id="KAI4538757.1"/>
    </source>
</evidence>
<dbReference type="Proteomes" id="UP001214576">
    <property type="component" value="Unassembled WGS sequence"/>
</dbReference>
<proteinExistence type="predicted"/>
<name>A0AAD4U2R3_OVIAM</name>
<keyword evidence="3" id="KW-1185">Reference proteome</keyword>
<evidence type="ECO:0000256" key="1">
    <source>
        <dbReference type="SAM" id="MobiDB-lite"/>
    </source>
</evidence>
<dbReference type="AlphaFoldDB" id="A0AAD4U2R3"/>
<comment type="caution">
    <text evidence="2">The sequence shown here is derived from an EMBL/GenBank/DDBJ whole genome shotgun (WGS) entry which is preliminary data.</text>
</comment>
<gene>
    <name evidence="2" type="ORF">MG293_011024</name>
</gene>
<dbReference type="EMBL" id="JAKZEL010000012">
    <property type="protein sequence ID" value="KAI4538757.1"/>
    <property type="molecule type" value="Genomic_DNA"/>
</dbReference>
<sequence length="208" mass="22379">MKTRKAPALLPRSPDSEFTVAEDCLDVFRPNHFSRPAFSKKPEERTFAAALNSRALALPAATCSAFSASSGARQKQRAESFPSRPLTRKVSSSRFSPGSSSPDTQLPLRLPASASRVEGSSLTQRGLNAQIFFKQPDDSLFRPADSLLCVTSSSARERSLIGVHQKIDPLFEAKPSLCDVISHPPPTPPTFGGAVLSRHVPALARATP</sequence>
<feature type="region of interest" description="Disordered" evidence="1">
    <location>
        <begin position="74"/>
        <end position="110"/>
    </location>
</feature>